<keyword evidence="2" id="KW-1185">Reference proteome</keyword>
<organism evidence="1 2">
    <name type="scientific">Lepidopterella palustris CBS 459.81</name>
    <dbReference type="NCBI Taxonomy" id="1314670"/>
    <lineage>
        <taxon>Eukaryota</taxon>
        <taxon>Fungi</taxon>
        <taxon>Dikarya</taxon>
        <taxon>Ascomycota</taxon>
        <taxon>Pezizomycotina</taxon>
        <taxon>Dothideomycetes</taxon>
        <taxon>Pleosporomycetidae</taxon>
        <taxon>Mytilinidiales</taxon>
        <taxon>Argynnaceae</taxon>
        <taxon>Lepidopterella</taxon>
    </lineage>
</organism>
<evidence type="ECO:0000313" key="2">
    <source>
        <dbReference type="Proteomes" id="UP000250266"/>
    </source>
</evidence>
<gene>
    <name evidence="1" type="ORF">K432DRAFT_389790</name>
</gene>
<sequence>MAFGESERLRTSFRSSASLQNATTVIEMQPLLVRTYLLRWGQRGQCRLVKHKALPRRGRRSYFEYILRILSAELSLPLDSVLGIEIMGGSAHSGLLVKERQQTRYDDKQYGSEEVLGFPAQGRSKFYHIGKFEDWGEFTKQEPGRNLQQISPSAFLSSYVYRMVSMAAAA</sequence>
<proteinExistence type="predicted"/>
<reference evidence="1 2" key="1">
    <citation type="journal article" date="2016" name="Nat. Commun.">
        <title>Ectomycorrhizal ecology is imprinted in the genome of the dominant symbiotic fungus Cenococcum geophilum.</title>
        <authorList>
            <consortium name="DOE Joint Genome Institute"/>
            <person name="Peter M."/>
            <person name="Kohler A."/>
            <person name="Ohm R.A."/>
            <person name="Kuo A."/>
            <person name="Krutzmann J."/>
            <person name="Morin E."/>
            <person name="Arend M."/>
            <person name="Barry K.W."/>
            <person name="Binder M."/>
            <person name="Choi C."/>
            <person name="Clum A."/>
            <person name="Copeland A."/>
            <person name="Grisel N."/>
            <person name="Haridas S."/>
            <person name="Kipfer T."/>
            <person name="LaButti K."/>
            <person name="Lindquist E."/>
            <person name="Lipzen A."/>
            <person name="Maire R."/>
            <person name="Meier B."/>
            <person name="Mihaltcheva S."/>
            <person name="Molinier V."/>
            <person name="Murat C."/>
            <person name="Poggeler S."/>
            <person name="Quandt C.A."/>
            <person name="Sperisen C."/>
            <person name="Tritt A."/>
            <person name="Tisserant E."/>
            <person name="Crous P.W."/>
            <person name="Henrissat B."/>
            <person name="Nehls U."/>
            <person name="Egli S."/>
            <person name="Spatafora J.W."/>
            <person name="Grigoriev I.V."/>
            <person name="Martin F.M."/>
        </authorList>
    </citation>
    <scope>NUCLEOTIDE SEQUENCE [LARGE SCALE GENOMIC DNA]</scope>
    <source>
        <strain evidence="1 2">CBS 459.81</strain>
    </source>
</reference>
<name>A0A8E2EHJ3_9PEZI</name>
<protein>
    <submittedName>
        <fullName evidence="1">Uncharacterized protein</fullName>
    </submittedName>
</protein>
<dbReference type="AlphaFoldDB" id="A0A8E2EHJ3"/>
<accession>A0A8E2EHJ3</accession>
<evidence type="ECO:0000313" key="1">
    <source>
        <dbReference type="EMBL" id="OCK84127.1"/>
    </source>
</evidence>
<dbReference type="EMBL" id="KV744844">
    <property type="protein sequence ID" value="OCK84127.1"/>
    <property type="molecule type" value="Genomic_DNA"/>
</dbReference>
<dbReference type="Proteomes" id="UP000250266">
    <property type="component" value="Unassembled WGS sequence"/>
</dbReference>